<gene>
    <name evidence="1" type="ORF">RE6C_01829</name>
</gene>
<dbReference type="EMBL" id="ANMO01000097">
    <property type="protein sequence ID" value="EMB17291.1"/>
    <property type="molecule type" value="Genomic_DNA"/>
</dbReference>
<comment type="caution">
    <text evidence="1">The sequence shown here is derived from an EMBL/GenBank/DDBJ whole genome shotgun (WGS) entry which is preliminary data.</text>
</comment>
<reference evidence="1" key="1">
    <citation type="submission" date="2012-11" db="EMBL/GenBank/DDBJ databases">
        <title>Permanent draft genomes of Rhodopirellula europaea strain SH398 and 6C.</title>
        <authorList>
            <person name="Richter M."/>
            <person name="Richter-Heitmann T."/>
            <person name="Frank C."/>
            <person name="Harder J."/>
            <person name="Glockner F.O."/>
        </authorList>
    </citation>
    <scope>NUCLEOTIDE SEQUENCE</scope>
    <source>
        <strain evidence="1">6C</strain>
    </source>
</reference>
<dbReference type="AlphaFoldDB" id="M2A7H4"/>
<sequence length="35" mass="3890">MYLAIEPMLRKKRAVQTNRRSFASVIGPGVSPIAM</sequence>
<dbReference type="Proteomes" id="UP000011529">
    <property type="component" value="Unassembled WGS sequence"/>
</dbReference>
<keyword evidence="2" id="KW-1185">Reference proteome</keyword>
<evidence type="ECO:0000313" key="1">
    <source>
        <dbReference type="EMBL" id="EMB17291.1"/>
    </source>
</evidence>
<name>M2A7H4_9BACT</name>
<reference evidence="1" key="2">
    <citation type="journal article" date="2013" name="Mar. Genomics">
        <title>Expression of sulfatases in Rhodopirellula baltica and the diversity of sulfatases in the genus Rhodopirellula.</title>
        <authorList>
            <person name="Wegner C.E."/>
            <person name="Richter-Heitmann T."/>
            <person name="Klindworth A."/>
            <person name="Klockow C."/>
            <person name="Richter M."/>
            <person name="Achstetter T."/>
            <person name="Glockner F.O."/>
            <person name="Harder J."/>
        </authorList>
    </citation>
    <scope>NUCLEOTIDE SEQUENCE [LARGE SCALE GENOMIC DNA]</scope>
    <source>
        <strain evidence="1">6C</strain>
    </source>
</reference>
<proteinExistence type="predicted"/>
<protein>
    <submittedName>
        <fullName evidence="1">Uncharacterized protein</fullName>
    </submittedName>
</protein>
<organism evidence="1 2">
    <name type="scientific">Rhodopirellula europaea 6C</name>
    <dbReference type="NCBI Taxonomy" id="1263867"/>
    <lineage>
        <taxon>Bacteria</taxon>
        <taxon>Pseudomonadati</taxon>
        <taxon>Planctomycetota</taxon>
        <taxon>Planctomycetia</taxon>
        <taxon>Pirellulales</taxon>
        <taxon>Pirellulaceae</taxon>
        <taxon>Rhodopirellula</taxon>
    </lineage>
</organism>
<accession>M2A7H4</accession>
<evidence type="ECO:0000313" key="2">
    <source>
        <dbReference type="Proteomes" id="UP000011529"/>
    </source>
</evidence>